<name>A0ACB5T7P9_AMBMO</name>
<organism evidence="1 2">
    <name type="scientific">Ambrosiozyma monospora</name>
    <name type="common">Yeast</name>
    <name type="synonym">Endomycopsis monosporus</name>
    <dbReference type="NCBI Taxonomy" id="43982"/>
    <lineage>
        <taxon>Eukaryota</taxon>
        <taxon>Fungi</taxon>
        <taxon>Dikarya</taxon>
        <taxon>Ascomycota</taxon>
        <taxon>Saccharomycotina</taxon>
        <taxon>Pichiomycetes</taxon>
        <taxon>Pichiales</taxon>
        <taxon>Pichiaceae</taxon>
        <taxon>Ambrosiozyma</taxon>
    </lineage>
</organism>
<keyword evidence="2" id="KW-1185">Reference proteome</keyword>
<protein>
    <submittedName>
        <fullName evidence="1">Unnamed protein product</fullName>
    </submittedName>
</protein>
<dbReference type="EMBL" id="BSXS01004343">
    <property type="protein sequence ID" value="GME82830.1"/>
    <property type="molecule type" value="Genomic_DNA"/>
</dbReference>
<proteinExistence type="predicted"/>
<evidence type="ECO:0000313" key="2">
    <source>
        <dbReference type="Proteomes" id="UP001165064"/>
    </source>
</evidence>
<reference evidence="1" key="1">
    <citation type="submission" date="2023-04" db="EMBL/GenBank/DDBJ databases">
        <title>Ambrosiozyma monospora NBRC 10751.</title>
        <authorList>
            <person name="Ichikawa N."/>
            <person name="Sato H."/>
            <person name="Tonouchi N."/>
        </authorList>
    </citation>
    <scope>NUCLEOTIDE SEQUENCE</scope>
    <source>
        <strain evidence="1">NBRC 10751</strain>
    </source>
</reference>
<comment type="caution">
    <text evidence="1">The sequence shown here is derived from an EMBL/GenBank/DDBJ whole genome shotgun (WGS) entry which is preliminary data.</text>
</comment>
<dbReference type="Proteomes" id="UP001165064">
    <property type="component" value="Unassembled WGS sequence"/>
</dbReference>
<sequence length="465" mass="54119">MTGLLENGTSSDVQVKAFDTTYQLHTLLLKRSPYFKCLIEWNQKKDTRDKDGDVNTLVNESLTLNMETDDPLITKDSFELTLKRLYAIEDCEKERKIPAQMIVTAFFFQMDDIKEDMTKHWNENELSINFVITAFQMVSDHDYGEYGTSLRDRCKEYLYDNGWQAGHEAWIGIQPSLISEINSKADDDEIELAVTKFRQTFNFFTLTYGQQCEILKQRLPNDKLIFDMTSLTNATLLTTHVQYSSMHTNHDKISPIPPIPSEMPHSEEFKQYPHNRHLKGSSEVVDDSTIVPPFRFSIVLKPDSFFLYLFDTGLYHRGFSYCGSKWRVSLGGDPSDHTLYFSVERLKESYKEPLSVSCDKSSSIEIPFFNQSLKECEASRFPLSNEIFRIAANFHDWRHNAPIYYQVFFEYDNGEKKRGVSGCLFPDTEFDHLPKSRWSRINVPDRLWNKTSDEPIKMSFLFGTI</sequence>
<accession>A0ACB5T7P9</accession>
<gene>
    <name evidence="1" type="ORF">Amon02_000577200</name>
</gene>
<evidence type="ECO:0000313" key="1">
    <source>
        <dbReference type="EMBL" id="GME82830.1"/>
    </source>
</evidence>